<dbReference type="SUPFAM" id="SSF55811">
    <property type="entry name" value="Nudix"/>
    <property type="match status" value="1"/>
</dbReference>
<organism evidence="3 4">
    <name type="scientific">Tortispora caseinolytica NRRL Y-17796</name>
    <dbReference type="NCBI Taxonomy" id="767744"/>
    <lineage>
        <taxon>Eukaryota</taxon>
        <taxon>Fungi</taxon>
        <taxon>Dikarya</taxon>
        <taxon>Ascomycota</taxon>
        <taxon>Saccharomycotina</taxon>
        <taxon>Trigonopsidomycetes</taxon>
        <taxon>Trigonopsidales</taxon>
        <taxon>Trigonopsidaceae</taxon>
        <taxon>Tortispora</taxon>
    </lineage>
</organism>
<evidence type="ECO:0000256" key="1">
    <source>
        <dbReference type="ARBA" id="ARBA00022801"/>
    </source>
</evidence>
<dbReference type="PANTHER" id="PTHR11839:SF1">
    <property type="entry name" value="ADP-SUGAR PYROPHOSPHATASE"/>
    <property type="match status" value="1"/>
</dbReference>
<dbReference type="InterPro" id="IPR015797">
    <property type="entry name" value="NUDIX_hydrolase-like_dom_sf"/>
</dbReference>
<dbReference type="GO" id="GO:0005829">
    <property type="term" value="C:cytosol"/>
    <property type="evidence" value="ECO:0007669"/>
    <property type="project" value="TreeGrafter"/>
</dbReference>
<gene>
    <name evidence="3" type="ORF">CANCADRAFT_3664</name>
</gene>
<dbReference type="Proteomes" id="UP000095023">
    <property type="component" value="Unassembled WGS sequence"/>
</dbReference>
<evidence type="ECO:0000313" key="3">
    <source>
        <dbReference type="EMBL" id="ODV89026.1"/>
    </source>
</evidence>
<accession>A0A1E4TB92</accession>
<dbReference type="Pfam" id="PF00293">
    <property type="entry name" value="NUDIX"/>
    <property type="match status" value="1"/>
</dbReference>
<dbReference type="GO" id="GO:0005634">
    <property type="term" value="C:nucleus"/>
    <property type="evidence" value="ECO:0007669"/>
    <property type="project" value="TreeGrafter"/>
</dbReference>
<proteinExistence type="predicted"/>
<dbReference type="InterPro" id="IPR020084">
    <property type="entry name" value="NUDIX_hydrolase_CS"/>
</dbReference>
<dbReference type="CDD" id="cd18888">
    <property type="entry name" value="NUDIX_ADPRase_Nudt5"/>
    <property type="match status" value="1"/>
</dbReference>
<sequence>MDLSKAKVQRIEPLQEQEARWVQLKKLVYLDPMGVERTWEFASRTTRVEGSDCDGVGIIAIIVKEEGPEIVVQKQYRAPVDKVCIELPAGLLDPNETILECAQRELMEECGLKGVPFAKDFYKGVPTTSVLMFNDPGFCNTNLKLVTLSVDPTDPINLNPKPQLEPNEFIESFSIPLKDLPIKLREFFSEGYAIDARVQNISMGILLSEAFLR</sequence>
<name>A0A1E4TB92_9ASCO</name>
<dbReference type="PROSITE" id="PS00893">
    <property type="entry name" value="NUDIX_BOX"/>
    <property type="match status" value="1"/>
</dbReference>
<dbReference type="PROSITE" id="PS51462">
    <property type="entry name" value="NUDIX"/>
    <property type="match status" value="1"/>
</dbReference>
<keyword evidence="1" id="KW-0378">Hydrolase</keyword>
<evidence type="ECO:0000259" key="2">
    <source>
        <dbReference type="PROSITE" id="PS51462"/>
    </source>
</evidence>
<dbReference type="GO" id="GO:0019693">
    <property type="term" value="P:ribose phosphate metabolic process"/>
    <property type="evidence" value="ECO:0007669"/>
    <property type="project" value="EnsemblFungi"/>
</dbReference>
<dbReference type="GO" id="GO:0006753">
    <property type="term" value="P:nucleoside phosphate metabolic process"/>
    <property type="evidence" value="ECO:0007669"/>
    <property type="project" value="TreeGrafter"/>
</dbReference>
<dbReference type="AlphaFoldDB" id="A0A1E4TB92"/>
<dbReference type="InterPro" id="IPR000086">
    <property type="entry name" value="NUDIX_hydrolase_dom"/>
</dbReference>
<dbReference type="PANTHER" id="PTHR11839">
    <property type="entry name" value="UDP/ADP-SUGAR PYROPHOSPHATASE"/>
    <property type="match status" value="1"/>
</dbReference>
<dbReference type="OrthoDB" id="10249920at2759"/>
<dbReference type="GO" id="GO:0005739">
    <property type="term" value="C:mitochondrion"/>
    <property type="evidence" value="ECO:0007669"/>
    <property type="project" value="EnsemblFungi"/>
</dbReference>
<evidence type="ECO:0000313" key="4">
    <source>
        <dbReference type="Proteomes" id="UP000095023"/>
    </source>
</evidence>
<feature type="domain" description="Nudix hydrolase" evidence="2">
    <location>
        <begin position="51"/>
        <end position="198"/>
    </location>
</feature>
<keyword evidence="4" id="KW-1185">Reference proteome</keyword>
<dbReference type="GO" id="GO:0047631">
    <property type="term" value="F:ADP-ribose diphosphatase activity"/>
    <property type="evidence" value="ECO:0007669"/>
    <property type="project" value="EnsemblFungi"/>
</dbReference>
<protein>
    <recommendedName>
        <fullName evidence="2">Nudix hydrolase domain-containing protein</fullName>
    </recommendedName>
</protein>
<dbReference type="Gene3D" id="3.90.79.10">
    <property type="entry name" value="Nucleoside Triphosphate Pyrophosphohydrolase"/>
    <property type="match status" value="1"/>
</dbReference>
<dbReference type="EMBL" id="KV453843">
    <property type="protein sequence ID" value="ODV89026.1"/>
    <property type="molecule type" value="Genomic_DNA"/>
</dbReference>
<reference evidence="4" key="1">
    <citation type="submission" date="2016-02" db="EMBL/GenBank/DDBJ databases">
        <title>Comparative genomics of biotechnologically important yeasts.</title>
        <authorList>
            <consortium name="DOE Joint Genome Institute"/>
            <person name="Riley R."/>
            <person name="Haridas S."/>
            <person name="Wolfe K.H."/>
            <person name="Lopes M.R."/>
            <person name="Hittinger C.T."/>
            <person name="Goker M."/>
            <person name="Salamov A."/>
            <person name="Wisecaver J."/>
            <person name="Long T.M."/>
            <person name="Aerts A.L."/>
            <person name="Barry K."/>
            <person name="Choi C."/>
            <person name="Clum A."/>
            <person name="Coughlan A.Y."/>
            <person name="Deshpande S."/>
            <person name="Douglass A.P."/>
            <person name="Hanson S.J."/>
            <person name="Klenk H.-P."/>
            <person name="Labutti K."/>
            <person name="Lapidus A."/>
            <person name="Lindquist E."/>
            <person name="Lipzen A."/>
            <person name="Meier-Kolthoff J.P."/>
            <person name="Ohm R.A."/>
            <person name="Otillar R.P."/>
            <person name="Pangilinan J."/>
            <person name="Peng Y."/>
            <person name="Rokas A."/>
            <person name="Rosa C.A."/>
            <person name="Scheuner C."/>
            <person name="Sibirny A.A."/>
            <person name="Slot J.C."/>
            <person name="Stielow J.B."/>
            <person name="Sun H."/>
            <person name="Kurtzman C.P."/>
            <person name="Blackwell M."/>
            <person name="Jeffries T.W."/>
            <person name="Grigoriev I.V."/>
        </authorList>
    </citation>
    <scope>NUCLEOTIDE SEQUENCE [LARGE SCALE GENOMIC DNA]</scope>
    <source>
        <strain evidence="4">NRRL Y-17796</strain>
    </source>
</reference>